<feature type="compositionally biased region" description="Basic and acidic residues" evidence="8">
    <location>
        <begin position="619"/>
        <end position="630"/>
    </location>
</feature>
<evidence type="ECO:0000256" key="5">
    <source>
        <dbReference type="ARBA" id="ARBA00023242"/>
    </source>
</evidence>
<feature type="compositionally biased region" description="Low complexity" evidence="8">
    <location>
        <begin position="598"/>
        <end position="618"/>
    </location>
</feature>
<dbReference type="PIRSF" id="PIRSF038919">
    <property type="entry name" value="NOG1"/>
    <property type="match status" value="1"/>
</dbReference>
<evidence type="ECO:0000256" key="8">
    <source>
        <dbReference type="SAM" id="MobiDB-lite"/>
    </source>
</evidence>
<keyword evidence="7" id="KW-0175">Coiled coil</keyword>
<dbReference type="SUPFAM" id="SSF52540">
    <property type="entry name" value="P-loop containing nucleoside triphosphate hydrolases"/>
    <property type="match status" value="1"/>
</dbReference>
<comment type="similarity">
    <text evidence="6">Belongs to the TRAFAC class OBG-HflX-like GTPase superfamily. OBG GTPase family. NOG subfamily.</text>
</comment>
<dbReference type="AlphaFoldDB" id="A0A836CDN0"/>
<dbReference type="Gene3D" id="1.20.120.1190">
    <property type="match status" value="1"/>
</dbReference>
<dbReference type="FunFam" id="3.40.50.300:FF:000496">
    <property type="entry name" value="Nucleolar GTP-binding protein 1"/>
    <property type="match status" value="1"/>
</dbReference>
<dbReference type="Pfam" id="PF17835">
    <property type="entry name" value="NOG1_N"/>
    <property type="match status" value="1"/>
</dbReference>
<feature type="region of interest" description="Disordered" evidence="8">
    <location>
        <begin position="517"/>
        <end position="540"/>
    </location>
</feature>
<keyword evidence="5 6" id="KW-0539">Nucleus</keyword>
<evidence type="ECO:0000256" key="4">
    <source>
        <dbReference type="ARBA" id="ARBA00023134"/>
    </source>
</evidence>
<dbReference type="InterPro" id="IPR006073">
    <property type="entry name" value="GTP-bd"/>
</dbReference>
<keyword evidence="4" id="KW-0342">GTP-binding</keyword>
<comment type="subcellular location">
    <subcellularLocation>
        <location evidence="1 6">Nucleus</location>
        <location evidence="1 6">Nucleolus</location>
    </subcellularLocation>
</comment>
<keyword evidence="11" id="KW-1185">Reference proteome</keyword>
<dbReference type="CDD" id="cd01897">
    <property type="entry name" value="NOG"/>
    <property type="match status" value="1"/>
</dbReference>
<evidence type="ECO:0000256" key="3">
    <source>
        <dbReference type="ARBA" id="ARBA00022741"/>
    </source>
</evidence>
<dbReference type="Pfam" id="PF06858">
    <property type="entry name" value="NOG1"/>
    <property type="match status" value="1"/>
</dbReference>
<dbReference type="InterPro" id="IPR012973">
    <property type="entry name" value="NOG_C"/>
</dbReference>
<feature type="coiled-coil region" evidence="7">
    <location>
        <begin position="464"/>
        <end position="491"/>
    </location>
</feature>
<dbReference type="InterPro" id="IPR010674">
    <property type="entry name" value="NOG1_Rossman_fold_dom"/>
</dbReference>
<dbReference type="FunFam" id="1.20.120.1190:FF:000001">
    <property type="entry name" value="Nucleolar GTP-binding protein 1"/>
    <property type="match status" value="1"/>
</dbReference>
<dbReference type="GO" id="GO:0042254">
    <property type="term" value="P:ribosome biogenesis"/>
    <property type="evidence" value="ECO:0007669"/>
    <property type="project" value="UniProtKB-KW"/>
</dbReference>
<feature type="compositionally biased region" description="Basic and acidic residues" evidence="8">
    <location>
        <begin position="653"/>
        <end position="666"/>
    </location>
</feature>
<evidence type="ECO:0000256" key="6">
    <source>
        <dbReference type="PIRNR" id="PIRNR038919"/>
    </source>
</evidence>
<comment type="caution">
    <text evidence="10">The sequence shown here is derived from an EMBL/GenBank/DDBJ whole genome shotgun (WGS) entry which is preliminary data.</text>
</comment>
<proteinExistence type="inferred from homology"/>
<reference evidence="10" key="1">
    <citation type="submission" date="2021-02" db="EMBL/GenBank/DDBJ databases">
        <title>First Annotated Genome of the Yellow-green Alga Tribonema minus.</title>
        <authorList>
            <person name="Mahan K.M."/>
        </authorList>
    </citation>
    <scope>NUCLEOTIDE SEQUENCE</scope>
    <source>
        <strain evidence="10">UTEX B ZZ1240</strain>
    </source>
</reference>
<protein>
    <recommendedName>
        <fullName evidence="6">Nucleolar GTP-binding protein 1</fullName>
    </recommendedName>
</protein>
<comment type="function">
    <text evidence="6">Involved in the biogenesis of the 60S ribosomal subunit.</text>
</comment>
<accession>A0A836CDN0</accession>
<dbReference type="PROSITE" id="PS51710">
    <property type="entry name" value="G_OBG"/>
    <property type="match status" value="1"/>
</dbReference>
<feature type="region of interest" description="Disordered" evidence="8">
    <location>
        <begin position="557"/>
        <end position="679"/>
    </location>
</feature>
<dbReference type="PRINTS" id="PR00326">
    <property type="entry name" value="GTP1OBG"/>
</dbReference>
<keyword evidence="3" id="KW-0547">Nucleotide-binding</keyword>
<dbReference type="InterPro" id="IPR027417">
    <property type="entry name" value="P-loop_NTPase"/>
</dbReference>
<sequence>MVVYNFKKMAPVPAADDFIDIVLTRTQRKTPTVVHPGYNINRIRQFYMRKVKFTQETLSERLGQIIMDFPRLDDIHPFYADLLNILYDRDHYKLALGQINMAKKLMEALSRDYVRLLKYGDSLYRCKQLKRAALGRMMTLLKRQKASLSYLEEVRKHLARLPALDPNTRTLLLTGFPNVGKSSFMNKVTRANVDVQPYAFTTKSLYVGHMDYRYLRWQVVDTPGILDHALEERNTIEMQAVTALAHLQCCVLFMIDISEQCGYPIAEQLRLFESIKPLFANKQLIIVANKTDVLPFDQVREPDRTNILAAAAGVNVELMFMSNVSEEGVMAVKTAACDKLLQARVDARLAGKKVGEVMNRLTVAMPTPRDARARGASIPDSVLAARAAAKNGAGSNAQMSDDDSSAQQPAAAARLTEKERMWLNGGPGVYNCDYRKYYDLASDDWKFDKIPEIMDGKNVADYVDAEIDARLALLEREEDQLQAEAAAAAAAAGDESDVDEETRALAGEIRARKRLARVASRDNRSRNSAVMPRATAGARARTVGAVTAALGAAGVPTEGVAARGRKRGRSLSRGDGSAGGDSMDVDTAEPGAKRRADGSLAPRARSRSAAAGSRSASRAPREEGLKDDAMAAKARRVMKKGQTQMNRRAQAGESDRKYGPRLDKHMLAGKMGKGTRRSR</sequence>
<evidence type="ECO:0000259" key="9">
    <source>
        <dbReference type="PROSITE" id="PS51710"/>
    </source>
</evidence>
<evidence type="ECO:0000313" key="10">
    <source>
        <dbReference type="EMBL" id="KAG5181283.1"/>
    </source>
</evidence>
<dbReference type="InterPro" id="IPR031167">
    <property type="entry name" value="G_OBG"/>
</dbReference>
<feature type="region of interest" description="Disordered" evidence="8">
    <location>
        <begin position="392"/>
        <end position="411"/>
    </location>
</feature>
<keyword evidence="2 6" id="KW-0690">Ribosome biogenesis</keyword>
<name>A0A836CDN0_9STRA</name>
<evidence type="ECO:0000256" key="2">
    <source>
        <dbReference type="ARBA" id="ARBA00022517"/>
    </source>
</evidence>
<dbReference type="Proteomes" id="UP000664859">
    <property type="component" value="Unassembled WGS sequence"/>
</dbReference>
<dbReference type="InterPro" id="IPR024926">
    <property type="entry name" value="NOG1"/>
</dbReference>
<dbReference type="OrthoDB" id="415015at2759"/>
<dbReference type="GO" id="GO:0005525">
    <property type="term" value="F:GTP binding"/>
    <property type="evidence" value="ECO:0007669"/>
    <property type="project" value="UniProtKB-KW"/>
</dbReference>
<evidence type="ECO:0000256" key="1">
    <source>
        <dbReference type="ARBA" id="ARBA00004604"/>
    </source>
</evidence>
<dbReference type="Pfam" id="PF08155">
    <property type="entry name" value="NOGCT"/>
    <property type="match status" value="1"/>
</dbReference>
<feature type="domain" description="OBG-type G" evidence="9">
    <location>
        <begin position="169"/>
        <end position="341"/>
    </location>
</feature>
<dbReference type="EMBL" id="JAFCMP010000334">
    <property type="protein sequence ID" value="KAG5181283.1"/>
    <property type="molecule type" value="Genomic_DNA"/>
</dbReference>
<gene>
    <name evidence="10" type="ORF">JKP88DRAFT_269026</name>
</gene>
<dbReference type="Gene3D" id="3.40.50.300">
    <property type="entry name" value="P-loop containing nucleotide triphosphate hydrolases"/>
    <property type="match status" value="1"/>
</dbReference>
<dbReference type="PANTHER" id="PTHR45759">
    <property type="entry name" value="NUCLEOLAR GTP-BINDING PROTEIN 1"/>
    <property type="match status" value="1"/>
</dbReference>
<evidence type="ECO:0000256" key="7">
    <source>
        <dbReference type="SAM" id="Coils"/>
    </source>
</evidence>
<dbReference type="GO" id="GO:0005730">
    <property type="term" value="C:nucleolus"/>
    <property type="evidence" value="ECO:0007669"/>
    <property type="project" value="UniProtKB-SubCell"/>
</dbReference>
<dbReference type="InterPro" id="IPR041623">
    <property type="entry name" value="NOG1_N"/>
</dbReference>
<evidence type="ECO:0000313" key="11">
    <source>
        <dbReference type="Proteomes" id="UP000664859"/>
    </source>
</evidence>
<organism evidence="10 11">
    <name type="scientific">Tribonema minus</name>
    <dbReference type="NCBI Taxonomy" id="303371"/>
    <lineage>
        <taxon>Eukaryota</taxon>
        <taxon>Sar</taxon>
        <taxon>Stramenopiles</taxon>
        <taxon>Ochrophyta</taxon>
        <taxon>PX clade</taxon>
        <taxon>Xanthophyceae</taxon>
        <taxon>Tribonematales</taxon>
        <taxon>Tribonemataceae</taxon>
        <taxon>Tribonema</taxon>
    </lineage>
</organism>